<dbReference type="Proteomes" id="UP000001805">
    <property type="component" value="Chromosome 1, Linkage Group I"/>
</dbReference>
<dbReference type="OrthoDB" id="3359339at2759"/>
<dbReference type="RefSeq" id="XP_965226.1">
    <property type="nucleotide sequence ID" value="XM_960133.2"/>
</dbReference>
<dbReference type="VEuPathDB" id="FungiDB:NCU08095"/>
<dbReference type="HOGENOM" id="CLU_099125_0_0_1"/>
<keyword evidence="3" id="KW-1185">Reference proteome</keyword>
<dbReference type="EMBL" id="CM002236">
    <property type="protein sequence ID" value="EAA35990.1"/>
    <property type="molecule type" value="Genomic_DNA"/>
</dbReference>
<evidence type="ECO:0000313" key="3">
    <source>
        <dbReference type="Proteomes" id="UP000001805"/>
    </source>
</evidence>
<feature type="region of interest" description="Disordered" evidence="1">
    <location>
        <begin position="226"/>
        <end position="245"/>
    </location>
</feature>
<dbReference type="KEGG" id="ncr:NCU08095"/>
<reference evidence="2 3" key="1">
    <citation type="journal article" date="2003" name="Nature">
        <title>The genome sequence of the filamentous fungus Neurospora crassa.</title>
        <authorList>
            <person name="Galagan J.E."/>
            <person name="Calvo S.E."/>
            <person name="Borkovich K.A."/>
            <person name="Selker E.U."/>
            <person name="Read N.D."/>
            <person name="Jaffe D."/>
            <person name="FitzHugh W."/>
            <person name="Ma L.J."/>
            <person name="Smirnov S."/>
            <person name="Purcell S."/>
            <person name="Rehman B."/>
            <person name="Elkins T."/>
            <person name="Engels R."/>
            <person name="Wang S."/>
            <person name="Nielsen C.B."/>
            <person name="Butler J."/>
            <person name="Endrizzi M."/>
            <person name="Qui D."/>
            <person name="Ianakiev P."/>
            <person name="Bell-Pedersen D."/>
            <person name="Nelson M.A."/>
            <person name="Werner-Washburne M."/>
            <person name="Selitrennikoff C.P."/>
            <person name="Kinsey J.A."/>
            <person name="Braun E.L."/>
            <person name="Zelter A."/>
            <person name="Schulte U."/>
            <person name="Kothe G.O."/>
            <person name="Jedd G."/>
            <person name="Mewes W."/>
            <person name="Staben C."/>
            <person name="Marcotte E."/>
            <person name="Greenberg D."/>
            <person name="Roy A."/>
            <person name="Foley K."/>
            <person name="Naylor J."/>
            <person name="Stange-Thomann N."/>
            <person name="Barrett R."/>
            <person name="Gnerre S."/>
            <person name="Kamal M."/>
            <person name="Kamvysselis M."/>
            <person name="Mauceli E."/>
            <person name="Bielke C."/>
            <person name="Rudd S."/>
            <person name="Frishman D."/>
            <person name="Krystofova S."/>
            <person name="Rasmussen C."/>
            <person name="Metzenberg R.L."/>
            <person name="Perkins D.D."/>
            <person name="Kroken S."/>
            <person name="Cogoni C."/>
            <person name="Macino G."/>
            <person name="Catcheside D."/>
            <person name="Li W."/>
            <person name="Pratt R.J."/>
            <person name="Osmani S.A."/>
            <person name="DeSouza C.P."/>
            <person name="Glass L."/>
            <person name="Orbach M.J."/>
            <person name="Berglund J.A."/>
            <person name="Voelker R."/>
            <person name="Yarden O."/>
            <person name="Plamann M."/>
            <person name="Seiler S."/>
            <person name="Dunlap J."/>
            <person name="Radford A."/>
            <person name="Aramayo R."/>
            <person name="Natvig D.O."/>
            <person name="Alex L.A."/>
            <person name="Mannhaupt G."/>
            <person name="Ebbole D.J."/>
            <person name="Freitag M."/>
            <person name="Paulsen I."/>
            <person name="Sachs M.S."/>
            <person name="Lander E.S."/>
            <person name="Nusbaum C."/>
            <person name="Birren B."/>
        </authorList>
    </citation>
    <scope>NUCLEOTIDE SEQUENCE [LARGE SCALE GENOMIC DNA]</scope>
    <source>
        <strain evidence="3">ATCC 24698 / 74-OR23-1A / CBS 708.71 / DSM 1257 / FGSC 987</strain>
    </source>
</reference>
<dbReference type="STRING" id="367110.Q7SGI9"/>
<accession>Q7SGI9</accession>
<sequence length="245" mass="27852">MSSTEHHKTQQQKDLNALAEEAERDLNSWYAKTGHRPAGVEDEAPGINDLEATKKFPDTEIRYGEDLCTNRSWDKKIPEPEGGDRDDKGHLLHGHVYEGVGGPEDKTAHIYQHSPGRIDEEIVKGWGLDPKELIDETFDHSRPDLLPPDQVRAHGYENTEGKPRHHDQDILEYGRKAAQRNIYGDEDELELNRRKPLPKGPRGGHHWKAHGHGAEEEEWEPDMAADMGEIPPKSVVETSHNLRQM</sequence>
<organism evidence="2 3">
    <name type="scientific">Neurospora crassa (strain ATCC 24698 / 74-OR23-1A / CBS 708.71 / DSM 1257 / FGSC 987)</name>
    <dbReference type="NCBI Taxonomy" id="367110"/>
    <lineage>
        <taxon>Eukaryota</taxon>
        <taxon>Fungi</taxon>
        <taxon>Dikarya</taxon>
        <taxon>Ascomycota</taxon>
        <taxon>Pezizomycotina</taxon>
        <taxon>Sordariomycetes</taxon>
        <taxon>Sordariomycetidae</taxon>
        <taxon>Sordariales</taxon>
        <taxon>Sordariaceae</taxon>
        <taxon>Neurospora</taxon>
    </lineage>
</organism>
<dbReference type="OMA" id="YYTPESV"/>
<dbReference type="PaxDb" id="5141-EFNCRP00000008519"/>
<evidence type="ECO:0000313" key="2">
    <source>
        <dbReference type="EMBL" id="EAA35990.1"/>
    </source>
</evidence>
<dbReference type="GeneID" id="3881359"/>
<gene>
    <name evidence="2" type="ORF">NCU08095</name>
</gene>
<dbReference type="InParanoid" id="Q7SGI9"/>
<name>Q7SGI9_NEUCR</name>
<dbReference type="AlphaFoldDB" id="Q7SGI9"/>
<feature type="compositionally biased region" description="Basic residues" evidence="1">
    <location>
        <begin position="194"/>
        <end position="211"/>
    </location>
</feature>
<feature type="region of interest" description="Disordered" evidence="1">
    <location>
        <begin position="187"/>
        <end position="220"/>
    </location>
</feature>
<feature type="compositionally biased region" description="Polar residues" evidence="1">
    <location>
        <begin position="236"/>
        <end position="245"/>
    </location>
</feature>
<feature type="region of interest" description="Disordered" evidence="1">
    <location>
        <begin position="1"/>
        <end position="53"/>
    </location>
</feature>
<proteinExistence type="predicted"/>
<protein>
    <submittedName>
        <fullName evidence="2">Uncharacterized protein</fullName>
    </submittedName>
</protein>
<evidence type="ECO:0000256" key="1">
    <source>
        <dbReference type="SAM" id="MobiDB-lite"/>
    </source>
</evidence>